<dbReference type="PROSITE" id="PS50889">
    <property type="entry name" value="S4"/>
    <property type="match status" value="1"/>
</dbReference>
<dbReference type="Gene3D" id="3.10.290.10">
    <property type="entry name" value="RNA-binding S4 domain"/>
    <property type="match status" value="1"/>
</dbReference>
<dbReference type="CDD" id="cd00165">
    <property type="entry name" value="S4"/>
    <property type="match status" value="1"/>
</dbReference>
<dbReference type="EMBL" id="CP003532">
    <property type="protein sequence ID" value="AFK06034.1"/>
    <property type="molecule type" value="Genomic_DNA"/>
</dbReference>
<dbReference type="GeneID" id="87106158"/>
<dbReference type="PANTHER" id="PTHR47683">
    <property type="entry name" value="PSEUDOURIDINE SYNTHASE FAMILY PROTEIN-RELATED"/>
    <property type="match status" value="1"/>
</dbReference>
<protein>
    <recommendedName>
        <fullName evidence="4">Pseudouridine synthase</fullName>
        <ecNumber evidence="4">5.4.99.-</ecNumber>
    </recommendedName>
</protein>
<reference evidence="6 7" key="1">
    <citation type="journal article" date="2012" name="Genome Biol. Evol.">
        <title>Genome Sequence of the Mesophilic Thermotogales Bacterium Mesotoga prima MesG1.Ag.4.2 Reveals the Largest Thermotogales Genome To Date.</title>
        <authorList>
            <person name="Zhaxybayeva O."/>
            <person name="Swithers K.S."/>
            <person name="Foght J."/>
            <person name="Green A.G."/>
            <person name="Bruce D."/>
            <person name="Detter C."/>
            <person name="Han S."/>
            <person name="Teshima H."/>
            <person name="Han J."/>
            <person name="Woyke T."/>
            <person name="Pitluck S."/>
            <person name="Nolan M."/>
            <person name="Ivanova N."/>
            <person name="Pati A."/>
            <person name="Land M.L."/>
            <person name="Dlutek M."/>
            <person name="Doolittle W.F."/>
            <person name="Noll K.M."/>
            <person name="Nesbo C.L."/>
        </authorList>
    </citation>
    <scope>NUCLEOTIDE SEQUENCE [LARGE SCALE GENOMIC DNA]</scope>
    <source>
        <strain evidence="7">mesG1.Ag.4.2</strain>
    </source>
</reference>
<dbReference type="AlphaFoldDB" id="I2F281"/>
<dbReference type="InterPro" id="IPR000748">
    <property type="entry name" value="PsdUridine_synth_RsuA/RluB/E/F"/>
</dbReference>
<dbReference type="InterPro" id="IPR036986">
    <property type="entry name" value="S4_RNA-bd_sf"/>
</dbReference>
<dbReference type="SUPFAM" id="SSF55174">
    <property type="entry name" value="Alpha-L RNA-binding motif"/>
    <property type="match status" value="1"/>
</dbReference>
<evidence type="ECO:0000256" key="4">
    <source>
        <dbReference type="RuleBase" id="RU003887"/>
    </source>
</evidence>
<dbReference type="PROSITE" id="PS01149">
    <property type="entry name" value="PSI_RSU"/>
    <property type="match status" value="1"/>
</dbReference>
<dbReference type="SUPFAM" id="SSF55120">
    <property type="entry name" value="Pseudouridine synthase"/>
    <property type="match status" value="1"/>
</dbReference>
<dbReference type="Gene3D" id="3.30.70.1560">
    <property type="entry name" value="Alpha-L RNA-binding motif"/>
    <property type="match status" value="1"/>
</dbReference>
<proteinExistence type="inferred from homology"/>
<dbReference type="InterPro" id="IPR042092">
    <property type="entry name" value="PsdUridine_s_RsuA/RluB/E/F_cat"/>
</dbReference>
<dbReference type="Gene3D" id="3.30.70.580">
    <property type="entry name" value="Pseudouridine synthase I, catalytic domain, N-terminal subdomain"/>
    <property type="match status" value="1"/>
</dbReference>
<dbReference type="InterPro" id="IPR006145">
    <property type="entry name" value="PsdUridine_synth_RsuA/RluA"/>
</dbReference>
<dbReference type="KEGG" id="mpg:Theba_0303"/>
<dbReference type="InterPro" id="IPR020103">
    <property type="entry name" value="PsdUridine_synth_cat_dom_sf"/>
</dbReference>
<dbReference type="InterPro" id="IPR050343">
    <property type="entry name" value="RsuA_PseudoU_synthase"/>
</dbReference>
<comment type="similarity">
    <text evidence="1 4">Belongs to the pseudouridine synthase RsuA family.</text>
</comment>
<evidence type="ECO:0000256" key="2">
    <source>
        <dbReference type="ARBA" id="ARBA00023235"/>
    </source>
</evidence>
<dbReference type="HOGENOM" id="CLU_024979_1_2_0"/>
<dbReference type="EC" id="5.4.99.-" evidence="4"/>
<accession>I2F281</accession>
<organism evidence="6 7">
    <name type="scientific">Mesotoga prima MesG1.Ag.4.2</name>
    <dbReference type="NCBI Taxonomy" id="660470"/>
    <lineage>
        <taxon>Bacteria</taxon>
        <taxon>Thermotogati</taxon>
        <taxon>Thermotogota</taxon>
        <taxon>Thermotogae</taxon>
        <taxon>Kosmotogales</taxon>
        <taxon>Kosmotogaceae</taxon>
        <taxon>Mesotoga</taxon>
    </lineage>
</organism>
<dbReference type="Proteomes" id="UP000002881">
    <property type="component" value="Chromosome"/>
</dbReference>
<dbReference type="InterPro" id="IPR018496">
    <property type="entry name" value="PsdUridine_synth_RsuA/RluB_CS"/>
</dbReference>
<evidence type="ECO:0000313" key="7">
    <source>
        <dbReference type="Proteomes" id="UP000002881"/>
    </source>
</evidence>
<dbReference type="InterPro" id="IPR002942">
    <property type="entry name" value="S4_RNA-bd"/>
</dbReference>
<dbReference type="STRING" id="660470.Theba_0303"/>
<dbReference type="Pfam" id="PF01479">
    <property type="entry name" value="S4"/>
    <property type="match status" value="1"/>
</dbReference>
<evidence type="ECO:0000256" key="1">
    <source>
        <dbReference type="ARBA" id="ARBA00008348"/>
    </source>
</evidence>
<dbReference type="GO" id="GO:0000455">
    <property type="term" value="P:enzyme-directed rRNA pseudouridine synthesis"/>
    <property type="evidence" value="ECO:0007669"/>
    <property type="project" value="UniProtKB-ARBA"/>
</dbReference>
<name>I2F281_9BACT</name>
<evidence type="ECO:0000313" key="6">
    <source>
        <dbReference type="EMBL" id="AFK06034.1"/>
    </source>
</evidence>
<dbReference type="NCBIfam" id="TIGR00093">
    <property type="entry name" value="pseudouridine synthase"/>
    <property type="match status" value="1"/>
</dbReference>
<evidence type="ECO:0000259" key="5">
    <source>
        <dbReference type="SMART" id="SM00363"/>
    </source>
</evidence>
<keyword evidence="2 4" id="KW-0413">Isomerase</keyword>
<dbReference type="PANTHER" id="PTHR47683:SF2">
    <property type="entry name" value="RNA-BINDING S4 DOMAIN-CONTAINING PROTEIN"/>
    <property type="match status" value="1"/>
</dbReference>
<keyword evidence="7" id="KW-1185">Reference proteome</keyword>
<gene>
    <name evidence="6" type="ORF">Theba_0303</name>
</gene>
<dbReference type="GO" id="GO:0120159">
    <property type="term" value="F:rRNA pseudouridine synthase activity"/>
    <property type="evidence" value="ECO:0007669"/>
    <property type="project" value="UniProtKB-ARBA"/>
</dbReference>
<dbReference type="Pfam" id="PF00849">
    <property type="entry name" value="PseudoU_synth_2"/>
    <property type="match status" value="1"/>
</dbReference>
<dbReference type="RefSeq" id="WP_014730177.1">
    <property type="nucleotide sequence ID" value="NC_017934.1"/>
</dbReference>
<dbReference type="SMART" id="SM00363">
    <property type="entry name" value="S4"/>
    <property type="match status" value="1"/>
</dbReference>
<dbReference type="eggNOG" id="COG1187">
    <property type="taxonomic scope" value="Bacteria"/>
</dbReference>
<dbReference type="GO" id="GO:0003723">
    <property type="term" value="F:RNA binding"/>
    <property type="evidence" value="ECO:0007669"/>
    <property type="project" value="UniProtKB-KW"/>
</dbReference>
<sequence>MRLDAFVSRFGRFSRSESRRIIRSNGVSLNGVLTNNPSEVVDETDTVIVDGRPLEAFWNVYIALNKPEGYVCSRERSEGRSVFELIDANFSADLSTGGRLDKDATGLLILSNDGKFIHEVISPRKLVEKEYLVETAKEITKKEISMISQGLFIGNNEFSKPTHVEQIDHFHMRIVLTEGRYHEVKRLVSASGNKVIQLHRRRIGSYCLSEELRPGDWQLLSENDRKKITGT</sequence>
<keyword evidence="3" id="KW-0694">RNA-binding</keyword>
<feature type="domain" description="RNA-binding S4" evidence="5">
    <location>
        <begin position="1"/>
        <end position="59"/>
    </location>
</feature>
<dbReference type="InterPro" id="IPR020094">
    <property type="entry name" value="TruA/RsuA/RluB/E/F_N"/>
</dbReference>
<evidence type="ECO:0000256" key="3">
    <source>
        <dbReference type="PROSITE-ProRule" id="PRU00182"/>
    </source>
</evidence>